<name>W8F0X9_9BACT</name>
<dbReference type="PROSITE" id="PS51257">
    <property type="entry name" value="PROKAR_LIPOPROTEIN"/>
    <property type="match status" value="1"/>
</dbReference>
<keyword evidence="1" id="KW-0732">Signal</keyword>
<evidence type="ECO:0000313" key="3">
    <source>
        <dbReference type="Proteomes" id="UP000019423"/>
    </source>
</evidence>
<keyword evidence="3" id="KW-1185">Reference proteome</keyword>
<dbReference type="STRING" id="1227739.Hsw_0651"/>
<dbReference type="AlphaFoldDB" id="W8F0X9"/>
<dbReference type="Proteomes" id="UP000019423">
    <property type="component" value="Chromosome"/>
</dbReference>
<dbReference type="KEGG" id="hsw:Hsw_0651"/>
<dbReference type="EMBL" id="CP007145">
    <property type="protein sequence ID" value="AHJ96246.1"/>
    <property type="molecule type" value="Genomic_DNA"/>
</dbReference>
<accession>W8F0X9</accession>
<gene>
    <name evidence="2" type="ORF">Hsw_0651</name>
</gene>
<reference evidence="2 3" key="1">
    <citation type="submission" date="2014-01" db="EMBL/GenBank/DDBJ databases">
        <title>Complete genome sequence of ionizing-radiation resistance bacterium Hymenobacter swuensis DY53.</title>
        <authorList>
            <person name="Jung J.-H."/>
            <person name="Jeong S.-W."/>
            <person name="Joe M.-H."/>
            <person name="Cho y.-j."/>
            <person name="Kim M.-K."/>
            <person name="Lim S.-Y."/>
        </authorList>
    </citation>
    <scope>NUCLEOTIDE SEQUENCE [LARGE SCALE GENOMIC DNA]</scope>
    <source>
        <strain evidence="2 3">DY53</strain>
    </source>
</reference>
<evidence type="ECO:0000256" key="1">
    <source>
        <dbReference type="SAM" id="SignalP"/>
    </source>
</evidence>
<organism evidence="2 3">
    <name type="scientific">Hymenobacter swuensis DY53</name>
    <dbReference type="NCBI Taxonomy" id="1227739"/>
    <lineage>
        <taxon>Bacteria</taxon>
        <taxon>Pseudomonadati</taxon>
        <taxon>Bacteroidota</taxon>
        <taxon>Cytophagia</taxon>
        <taxon>Cytophagales</taxon>
        <taxon>Hymenobacteraceae</taxon>
        <taxon>Hymenobacter</taxon>
    </lineage>
</organism>
<protein>
    <recommendedName>
        <fullName evidence="4">Lipoprotein</fullName>
    </recommendedName>
</protein>
<dbReference type="PATRIC" id="fig|1227739.3.peg.908"/>
<dbReference type="HOGENOM" id="CLU_210944_0_0_10"/>
<evidence type="ECO:0000313" key="2">
    <source>
        <dbReference type="EMBL" id="AHJ96246.1"/>
    </source>
</evidence>
<proteinExistence type="predicted"/>
<feature type="signal peptide" evidence="1">
    <location>
        <begin position="1"/>
        <end position="27"/>
    </location>
</feature>
<sequence length="58" mass="6145">MPKIRAVRKIVTLLLAALLGGSGLLTAGCATRSPQQKKTASIKRKAKFGKIPCPCESH</sequence>
<evidence type="ECO:0008006" key="4">
    <source>
        <dbReference type="Google" id="ProtNLM"/>
    </source>
</evidence>
<feature type="chain" id="PRO_5004907938" description="Lipoprotein" evidence="1">
    <location>
        <begin position="28"/>
        <end position="58"/>
    </location>
</feature>